<dbReference type="KEGG" id="etr:ETAE_0316"/>
<dbReference type="EMBL" id="CP001135">
    <property type="protein sequence ID" value="ACY83163.1"/>
    <property type="molecule type" value="Genomic_DNA"/>
</dbReference>
<keyword evidence="1" id="KW-1133">Transmembrane helix</keyword>
<evidence type="ECO:0000313" key="3">
    <source>
        <dbReference type="Proteomes" id="UP000002634"/>
    </source>
</evidence>
<keyword evidence="1" id="KW-0472">Membrane</keyword>
<gene>
    <name evidence="2" type="ordered locus">ETAE_0316</name>
</gene>
<reference evidence="2 3" key="1">
    <citation type="journal article" date="2009" name="PLoS ONE">
        <title>Genome sequence of the versatile fish pathogen Edwardsiella tarda provides insights into its adaptation to broad host ranges and intracellular niches.</title>
        <authorList>
            <person name="Wang Q."/>
            <person name="Yang M."/>
            <person name="Xiao J."/>
            <person name="Wu H."/>
            <person name="Wang X."/>
            <person name="Lv Y."/>
            <person name="Xu L."/>
            <person name="Zheng H."/>
            <person name="Wang S."/>
            <person name="Zhao G."/>
            <person name="Liu Q."/>
            <person name="Zhang Y."/>
        </authorList>
    </citation>
    <scope>NUCLEOTIDE SEQUENCE [LARGE SCALE GENOMIC DNA]</scope>
    <source>
        <strain evidence="3">EIB202 / CCTCC M208068</strain>
    </source>
</reference>
<dbReference type="AlphaFoldDB" id="A0AAU8PIP7"/>
<organism evidence="2 3">
    <name type="scientific">Edwardsiella piscicida</name>
    <dbReference type="NCBI Taxonomy" id="1263550"/>
    <lineage>
        <taxon>Bacteria</taxon>
        <taxon>Pseudomonadati</taxon>
        <taxon>Pseudomonadota</taxon>
        <taxon>Gammaproteobacteria</taxon>
        <taxon>Enterobacterales</taxon>
        <taxon>Hafniaceae</taxon>
        <taxon>Edwardsiella</taxon>
    </lineage>
</organism>
<keyword evidence="1" id="KW-0812">Transmembrane</keyword>
<protein>
    <submittedName>
        <fullName evidence="2">Uncharacterized protein</fullName>
    </submittedName>
</protein>
<keyword evidence="3" id="KW-1185">Reference proteome</keyword>
<accession>A0AAU8PIP7</accession>
<evidence type="ECO:0000256" key="1">
    <source>
        <dbReference type="SAM" id="Phobius"/>
    </source>
</evidence>
<sequence>MLAKPIILTLFLFYCYFMSIDYFHCLDLVMEDSSVDDDLAPMVDGLSGALCALILVCVVFIISATDVITASRSNNLSFRDSTVDFSKKTIFYSGALSLSDTDVLDIRDDFLSQKYSVITFYGAISDKISSHSEKNTYNLLKLYAKLELPKDIEVKFKQGDVSLCGNSLACIYWSAN</sequence>
<name>A0AAU8PIP7_EDWPI</name>
<evidence type="ECO:0000313" key="2">
    <source>
        <dbReference type="EMBL" id="ACY83163.1"/>
    </source>
</evidence>
<feature type="transmembrane region" description="Helical" evidence="1">
    <location>
        <begin position="49"/>
        <end position="69"/>
    </location>
</feature>
<proteinExistence type="predicted"/>
<dbReference type="Proteomes" id="UP000002634">
    <property type="component" value="Chromosome"/>
</dbReference>